<dbReference type="Proteomes" id="UP001189429">
    <property type="component" value="Unassembled WGS sequence"/>
</dbReference>
<accession>A0ABN9Q1Z9</accession>
<protein>
    <submittedName>
        <fullName evidence="2">Uncharacterized protein</fullName>
    </submittedName>
</protein>
<feature type="non-terminal residue" evidence="2">
    <location>
        <position position="1"/>
    </location>
</feature>
<proteinExistence type="predicted"/>
<gene>
    <name evidence="2" type="ORF">PCOR1329_LOCUS8051</name>
</gene>
<organism evidence="2 3">
    <name type="scientific">Prorocentrum cordatum</name>
    <dbReference type="NCBI Taxonomy" id="2364126"/>
    <lineage>
        <taxon>Eukaryota</taxon>
        <taxon>Sar</taxon>
        <taxon>Alveolata</taxon>
        <taxon>Dinophyceae</taxon>
        <taxon>Prorocentrales</taxon>
        <taxon>Prorocentraceae</taxon>
        <taxon>Prorocentrum</taxon>
    </lineage>
</organism>
<feature type="non-terminal residue" evidence="2">
    <location>
        <position position="160"/>
    </location>
</feature>
<keyword evidence="3" id="KW-1185">Reference proteome</keyword>
<evidence type="ECO:0000313" key="3">
    <source>
        <dbReference type="Proteomes" id="UP001189429"/>
    </source>
</evidence>
<feature type="compositionally biased region" description="Low complexity" evidence="1">
    <location>
        <begin position="1"/>
        <end position="13"/>
    </location>
</feature>
<feature type="region of interest" description="Disordered" evidence="1">
    <location>
        <begin position="1"/>
        <end position="31"/>
    </location>
</feature>
<dbReference type="EMBL" id="CAUYUJ010002203">
    <property type="protein sequence ID" value="CAK0799689.1"/>
    <property type="molecule type" value="Genomic_DNA"/>
</dbReference>
<feature type="region of interest" description="Disordered" evidence="1">
    <location>
        <begin position="127"/>
        <end position="160"/>
    </location>
</feature>
<sequence length="160" mass="18098">LAHSRLLPSLRARLPPPDSRRPPAHAPPLQEYGTHGSSCFVLWFRRMLRNWDQLIVPRQQLRWNDGSSAACLPRLQVFQLEELEVDVKAQMVRRSRSTRQRLSFTWSASLDSQDAFKVSATDLTWSSDLPVLGSDPERAHGPRAPVGGGREGRRLRRGGP</sequence>
<evidence type="ECO:0000313" key="2">
    <source>
        <dbReference type="EMBL" id="CAK0799689.1"/>
    </source>
</evidence>
<reference evidence="2" key="1">
    <citation type="submission" date="2023-10" db="EMBL/GenBank/DDBJ databases">
        <authorList>
            <person name="Chen Y."/>
            <person name="Shah S."/>
            <person name="Dougan E. K."/>
            <person name="Thang M."/>
            <person name="Chan C."/>
        </authorList>
    </citation>
    <scope>NUCLEOTIDE SEQUENCE [LARGE SCALE GENOMIC DNA]</scope>
</reference>
<evidence type="ECO:0000256" key="1">
    <source>
        <dbReference type="SAM" id="MobiDB-lite"/>
    </source>
</evidence>
<comment type="caution">
    <text evidence="2">The sequence shown here is derived from an EMBL/GenBank/DDBJ whole genome shotgun (WGS) entry which is preliminary data.</text>
</comment>
<name>A0ABN9Q1Z9_9DINO</name>